<accession>A0A6J6PWM7</accession>
<evidence type="ECO:0000313" key="2">
    <source>
        <dbReference type="EMBL" id="CAB4702772.1"/>
    </source>
</evidence>
<gene>
    <name evidence="2" type="ORF">UFOPK2366_01347</name>
</gene>
<organism evidence="2">
    <name type="scientific">freshwater metagenome</name>
    <dbReference type="NCBI Taxonomy" id="449393"/>
    <lineage>
        <taxon>unclassified sequences</taxon>
        <taxon>metagenomes</taxon>
        <taxon>ecological metagenomes</taxon>
    </lineage>
</organism>
<dbReference type="InterPro" id="IPR050194">
    <property type="entry name" value="Glycosyltransferase_grp1"/>
</dbReference>
<dbReference type="PANTHER" id="PTHR45947">
    <property type="entry name" value="SULFOQUINOVOSYL TRANSFERASE SQD2"/>
    <property type="match status" value="1"/>
</dbReference>
<dbReference type="Pfam" id="PF00534">
    <property type="entry name" value="Glycos_transf_1"/>
    <property type="match status" value="1"/>
</dbReference>
<dbReference type="Gene3D" id="3.40.50.2000">
    <property type="entry name" value="Glycogen Phosphorylase B"/>
    <property type="match status" value="2"/>
</dbReference>
<dbReference type="CDD" id="cd03801">
    <property type="entry name" value="GT4_PimA-like"/>
    <property type="match status" value="1"/>
</dbReference>
<feature type="domain" description="Glycosyl transferase family 1" evidence="1">
    <location>
        <begin position="179"/>
        <end position="351"/>
    </location>
</feature>
<protein>
    <submittedName>
        <fullName evidence="2">Unannotated protein</fullName>
    </submittedName>
</protein>
<name>A0A6J6PWM7_9ZZZZ</name>
<dbReference type="GO" id="GO:0016758">
    <property type="term" value="F:hexosyltransferase activity"/>
    <property type="evidence" value="ECO:0007669"/>
    <property type="project" value="TreeGrafter"/>
</dbReference>
<dbReference type="PANTHER" id="PTHR45947:SF3">
    <property type="entry name" value="SULFOQUINOVOSYL TRANSFERASE SQD2"/>
    <property type="match status" value="1"/>
</dbReference>
<reference evidence="2" key="1">
    <citation type="submission" date="2020-05" db="EMBL/GenBank/DDBJ databases">
        <authorList>
            <person name="Chiriac C."/>
            <person name="Salcher M."/>
            <person name="Ghai R."/>
            <person name="Kavagutti S V."/>
        </authorList>
    </citation>
    <scope>NUCLEOTIDE SEQUENCE</scope>
</reference>
<dbReference type="InterPro" id="IPR001296">
    <property type="entry name" value="Glyco_trans_1"/>
</dbReference>
<proteinExistence type="predicted"/>
<dbReference type="SUPFAM" id="SSF53756">
    <property type="entry name" value="UDP-Glycosyltransferase/glycogen phosphorylase"/>
    <property type="match status" value="1"/>
</dbReference>
<evidence type="ECO:0000259" key="1">
    <source>
        <dbReference type="Pfam" id="PF00534"/>
    </source>
</evidence>
<sequence>MKHLLVTNDFPPKIGGIQSLLWEWWRRLPPDSFAVLTTPYENTAAFDAQQAFRIDRVREPVLLPHPLMVRRINDMAREIGADFVVLDPALPVGLVGPSLELPYDIVLHGAEVTVPGRIPASKQALGYVLKRARHIIAAGGYPAAEAERAAGRALPITVVAPGVDTERFRPLDAAQRHAAREHFSIDQSAEVIVGISRLVPRKGFDTAIRAVALLKQSRPNLVLVIAGGGRDRERLERLALELGAPVRFLGRVDHDDLPLLYGCADMYTMLCRNRWGGLEQEGFGIVFLEAAACGVVQVAGNSGGAAEAVADGETGIVISEPDDHRAVAKAFESLLNDPARRAAMGVAGRERAVREFSYDVLAQRLGKSLGALP</sequence>
<dbReference type="EMBL" id="CAEZXM010000265">
    <property type="protein sequence ID" value="CAB4702772.1"/>
    <property type="molecule type" value="Genomic_DNA"/>
</dbReference>
<dbReference type="AlphaFoldDB" id="A0A6J6PWM7"/>